<organism evidence="2 3">
    <name type="scientific">Pseudopedobacter saltans</name>
    <dbReference type="NCBI Taxonomy" id="151895"/>
    <lineage>
        <taxon>Bacteria</taxon>
        <taxon>Pseudomonadati</taxon>
        <taxon>Bacteroidota</taxon>
        <taxon>Sphingobacteriia</taxon>
        <taxon>Sphingobacteriales</taxon>
        <taxon>Sphingobacteriaceae</taxon>
        <taxon>Pseudopedobacter</taxon>
    </lineage>
</organism>
<dbReference type="PANTHER" id="PTHR46825:SF9">
    <property type="entry name" value="BETA-LACTAMASE-RELATED DOMAIN-CONTAINING PROTEIN"/>
    <property type="match status" value="1"/>
</dbReference>
<protein>
    <submittedName>
        <fullName evidence="2">Serine hydrolase</fullName>
    </submittedName>
</protein>
<reference evidence="2 3" key="1">
    <citation type="submission" date="2017-11" db="EMBL/GenBank/DDBJ databases">
        <title>Infants hospitalized years apart are colonized by the same room-sourced microbial strains.</title>
        <authorList>
            <person name="Brooks B."/>
            <person name="Olm M.R."/>
            <person name="Firek B.A."/>
            <person name="Baker R."/>
            <person name="Thomas B.C."/>
            <person name="Morowitz M.J."/>
            <person name="Banfield J.F."/>
        </authorList>
    </citation>
    <scope>NUCLEOTIDE SEQUENCE [LARGE SCALE GENOMIC DNA]</scope>
    <source>
        <strain evidence="2">S2_009_000_R2_76</strain>
    </source>
</reference>
<dbReference type="InterPro" id="IPR001466">
    <property type="entry name" value="Beta-lactam-related"/>
</dbReference>
<proteinExistence type="predicted"/>
<keyword evidence="2" id="KW-0378">Hydrolase</keyword>
<dbReference type="InterPro" id="IPR012338">
    <property type="entry name" value="Beta-lactam/transpept-like"/>
</dbReference>
<feature type="domain" description="Beta-lactamase-related" evidence="1">
    <location>
        <begin position="66"/>
        <end position="342"/>
    </location>
</feature>
<dbReference type="Gene3D" id="3.40.710.10">
    <property type="entry name" value="DD-peptidase/beta-lactamase superfamily"/>
    <property type="match status" value="1"/>
</dbReference>
<comment type="caution">
    <text evidence="2">The sequence shown here is derived from an EMBL/GenBank/DDBJ whole genome shotgun (WGS) entry which is preliminary data.</text>
</comment>
<evidence type="ECO:0000313" key="3">
    <source>
        <dbReference type="Proteomes" id="UP000249645"/>
    </source>
</evidence>
<dbReference type="InterPro" id="IPR050491">
    <property type="entry name" value="AmpC-like"/>
</dbReference>
<dbReference type="GO" id="GO:0016787">
    <property type="term" value="F:hydrolase activity"/>
    <property type="evidence" value="ECO:0007669"/>
    <property type="project" value="UniProtKB-KW"/>
</dbReference>
<accession>A0A2W5GER8</accession>
<dbReference type="Proteomes" id="UP000249645">
    <property type="component" value="Unassembled WGS sequence"/>
</dbReference>
<gene>
    <name evidence="2" type="ORF">DI598_14855</name>
</gene>
<name>A0A2W5GER8_9SPHI</name>
<dbReference type="PANTHER" id="PTHR46825">
    <property type="entry name" value="D-ALANYL-D-ALANINE-CARBOXYPEPTIDASE/ENDOPEPTIDASE AMPH"/>
    <property type="match status" value="1"/>
</dbReference>
<dbReference type="Pfam" id="PF00144">
    <property type="entry name" value="Beta-lactamase"/>
    <property type="match status" value="1"/>
</dbReference>
<evidence type="ECO:0000313" key="2">
    <source>
        <dbReference type="EMBL" id="PZP44156.1"/>
    </source>
</evidence>
<dbReference type="SUPFAM" id="SSF56601">
    <property type="entry name" value="beta-lactamase/transpeptidase-like"/>
    <property type="match status" value="1"/>
</dbReference>
<dbReference type="AlphaFoldDB" id="A0A2W5GER8"/>
<dbReference type="EMBL" id="QFOI01000330">
    <property type="protein sequence ID" value="PZP44156.1"/>
    <property type="molecule type" value="Genomic_DNA"/>
</dbReference>
<evidence type="ECO:0000259" key="1">
    <source>
        <dbReference type="Pfam" id="PF00144"/>
    </source>
</evidence>
<sequence length="379" mass="43361">MAGIMMCNCKPKDKKNPDALFDTSTGVLTEGDDSFFRKLTPEELKKYHDSAEAAAHRILGNNFNGQLLVAKNGQIVFEDYSGIYNFQKRTPITEHSPMHIASTSKTFTGMAILHLWERGEINLDDSIQKFFPDLPYHGITVKMLLAHRSGLPNYLDFMDKGWDRHHKATNQDVIDFMISNKPPILSNPNTHFHYCNTNFMLLASILEKIVKQSFPKYMKDSVFTPLGMKDTYVFEAKDTANYLLTYNGSRPYPMDQTDLTYGDKNVYSTVRDLLLWDRSLYMHNYIKASTLKMAYEPQSNERASMHNYGLAWRMLFNKNGDSVIYHNGKWHGTNSVFTRLIQDTATIIIIGNRLDKRIYGGKAISSIFTGQKDTVIPQG</sequence>